<comment type="caution">
    <text evidence="2">The sequence shown here is derived from an EMBL/GenBank/DDBJ whole genome shotgun (WGS) entry which is preliminary data.</text>
</comment>
<evidence type="ECO:0000259" key="1">
    <source>
        <dbReference type="Pfam" id="PF06283"/>
    </source>
</evidence>
<proteinExistence type="predicted"/>
<dbReference type="Gene3D" id="3.40.50.880">
    <property type="match status" value="1"/>
</dbReference>
<evidence type="ECO:0000313" key="3">
    <source>
        <dbReference type="Proteomes" id="UP001595925"/>
    </source>
</evidence>
<name>A0ABD5QJU6_9EURY</name>
<organism evidence="2 3">
    <name type="scientific">Saliphagus infecundisoli</name>
    <dbReference type="NCBI Taxonomy" id="1849069"/>
    <lineage>
        <taxon>Archaea</taxon>
        <taxon>Methanobacteriati</taxon>
        <taxon>Methanobacteriota</taxon>
        <taxon>Stenosarchaea group</taxon>
        <taxon>Halobacteria</taxon>
        <taxon>Halobacteriales</taxon>
        <taxon>Natrialbaceae</taxon>
        <taxon>Saliphagus</taxon>
    </lineage>
</organism>
<sequence>MKVADDPVHVLVWSEATAPEDVYPNDVNATIAEGLNDSTEVVARAADIDDPDQGVSEDRLAWANAICWWGHLRHDEVEDATVDRVERAVREDGVGFVGLHSGHYARPFTRLLGTSGDLGEVRVSEGESEEITVEAPDHPIADGVEDFTLPHVEMFGEPFDIPDPETVVLHSTFSEGGEFRSGVTFQFGEGRGFYLRPGHEEFRTYHHPSVRQVLANAVRWVADR</sequence>
<dbReference type="SUPFAM" id="SSF52317">
    <property type="entry name" value="Class I glutamine amidotransferase-like"/>
    <property type="match status" value="1"/>
</dbReference>
<dbReference type="Proteomes" id="UP001595925">
    <property type="component" value="Unassembled WGS sequence"/>
</dbReference>
<dbReference type="InterPro" id="IPR029062">
    <property type="entry name" value="Class_I_gatase-like"/>
</dbReference>
<dbReference type="InterPro" id="IPR029010">
    <property type="entry name" value="ThuA-like"/>
</dbReference>
<protein>
    <submittedName>
        <fullName evidence="2">ThuA domain-containing protein</fullName>
    </submittedName>
</protein>
<accession>A0ABD5QJU6</accession>
<dbReference type="RefSeq" id="WP_224827643.1">
    <property type="nucleotide sequence ID" value="NZ_JAIVEF010000002.1"/>
</dbReference>
<dbReference type="EMBL" id="JBHSJG010000056">
    <property type="protein sequence ID" value="MFC4989941.1"/>
    <property type="molecule type" value="Genomic_DNA"/>
</dbReference>
<keyword evidence="3" id="KW-1185">Reference proteome</keyword>
<evidence type="ECO:0000313" key="2">
    <source>
        <dbReference type="EMBL" id="MFC4989941.1"/>
    </source>
</evidence>
<reference evidence="2 3" key="1">
    <citation type="journal article" date="2019" name="Int. J. Syst. Evol. Microbiol.">
        <title>The Global Catalogue of Microorganisms (GCM) 10K type strain sequencing project: providing services to taxonomists for standard genome sequencing and annotation.</title>
        <authorList>
            <consortium name="The Broad Institute Genomics Platform"/>
            <consortium name="The Broad Institute Genome Sequencing Center for Infectious Disease"/>
            <person name="Wu L."/>
            <person name="Ma J."/>
        </authorList>
    </citation>
    <scope>NUCLEOTIDE SEQUENCE [LARGE SCALE GENOMIC DNA]</scope>
    <source>
        <strain evidence="2 3">CGMCC 1.15824</strain>
    </source>
</reference>
<gene>
    <name evidence="2" type="ORF">ACFPFO_19675</name>
</gene>
<dbReference type="AlphaFoldDB" id="A0ABD5QJU6"/>
<dbReference type="Pfam" id="PF06283">
    <property type="entry name" value="ThuA"/>
    <property type="match status" value="1"/>
</dbReference>
<feature type="domain" description="ThuA-like" evidence="1">
    <location>
        <begin position="10"/>
        <end position="221"/>
    </location>
</feature>